<feature type="non-terminal residue" evidence="1">
    <location>
        <position position="289"/>
    </location>
</feature>
<gene>
    <name evidence="1" type="ORF">AVDCRST_MAG51-904</name>
</gene>
<accession>A0A6J4NYI8</accession>
<dbReference type="AlphaFoldDB" id="A0A6J4NYI8"/>
<keyword evidence="1" id="KW-0808">Transferase</keyword>
<protein>
    <submittedName>
        <fullName evidence="1">Heme O synthase, protoheme IX farnesyltransferase COX10-CtaB</fullName>
        <ecNumber evidence="1">2.5.1.-</ecNumber>
    </submittedName>
</protein>
<dbReference type="GO" id="GO:0016740">
    <property type="term" value="F:transferase activity"/>
    <property type="evidence" value="ECO:0007669"/>
    <property type="project" value="UniProtKB-KW"/>
</dbReference>
<proteinExistence type="predicted"/>
<reference evidence="1" key="1">
    <citation type="submission" date="2020-02" db="EMBL/GenBank/DDBJ databases">
        <authorList>
            <person name="Meier V. D."/>
        </authorList>
    </citation>
    <scope>NUCLEOTIDE SEQUENCE</scope>
    <source>
        <strain evidence="1">AVDCRST_MAG51</strain>
    </source>
</reference>
<organism evidence="1">
    <name type="scientific">uncultured Ramlibacter sp</name>
    <dbReference type="NCBI Taxonomy" id="260755"/>
    <lineage>
        <taxon>Bacteria</taxon>
        <taxon>Pseudomonadati</taxon>
        <taxon>Pseudomonadota</taxon>
        <taxon>Betaproteobacteria</taxon>
        <taxon>Burkholderiales</taxon>
        <taxon>Comamonadaceae</taxon>
        <taxon>Ramlibacter</taxon>
        <taxon>environmental samples</taxon>
    </lineage>
</organism>
<feature type="non-terminal residue" evidence="1">
    <location>
        <position position="1"/>
    </location>
</feature>
<sequence>EPRGAVLCADQAARGAADRLLRRHRHGPGGTRCAGAGGVEHRRLRGVRHLAGGRSGCRLQLHRRERHRREDEAHGLAANGQGRVVGHADAPVLGGALRRRFLPALHVGESADHVADVRHVRRLCGDLHGGPEAAHAAEHRDWGRFRRDAARARLGRDARRRRSRGADPVPHHLPVDAAALLGARPVPGGGLPQVGAADAADHAWQRVHPPADPAVHAGAVRRVPAALRLWNEFVAVPGGCAGAERGVHLVRLPAVAQLLGCARPQDLPFLPDPPEPAVRGAAAGSLHFM</sequence>
<evidence type="ECO:0000313" key="1">
    <source>
        <dbReference type="EMBL" id="CAA9401114.1"/>
    </source>
</evidence>
<name>A0A6J4NYI8_9BURK</name>
<dbReference type="EC" id="2.5.1.-" evidence="1"/>
<dbReference type="EMBL" id="CADCUX010000222">
    <property type="protein sequence ID" value="CAA9401114.1"/>
    <property type="molecule type" value="Genomic_DNA"/>
</dbReference>